<dbReference type="OrthoDB" id="5411773at2759"/>
<evidence type="ECO:0000256" key="16">
    <source>
        <dbReference type="RuleBase" id="RU361213"/>
    </source>
</evidence>
<comment type="similarity">
    <text evidence="2 16">Belongs to the ING family.</text>
</comment>
<dbReference type="InterPro" id="IPR001965">
    <property type="entry name" value="Znf_PHD"/>
</dbReference>
<dbReference type="Gene3D" id="3.30.40.10">
    <property type="entry name" value="Zinc/RING finger domain, C3HC4 (zinc finger)"/>
    <property type="match status" value="1"/>
</dbReference>
<evidence type="ECO:0000256" key="6">
    <source>
        <dbReference type="ARBA" id="ARBA00022833"/>
    </source>
</evidence>
<keyword evidence="8" id="KW-0234">DNA repair</keyword>
<dbReference type="EMBL" id="HG793127">
    <property type="protein sequence ID" value="CDK26831.1"/>
    <property type="molecule type" value="Genomic_DNA"/>
</dbReference>
<evidence type="ECO:0000256" key="17">
    <source>
        <dbReference type="SAM" id="MobiDB-lite"/>
    </source>
</evidence>
<evidence type="ECO:0000256" key="9">
    <source>
        <dbReference type="ARBA" id="ARBA00023242"/>
    </source>
</evidence>
<feature type="site" description="Histone H3K4me3 binding" evidence="13">
    <location>
        <position position="276"/>
    </location>
</feature>
<dbReference type="GO" id="GO:0051321">
    <property type="term" value="P:meiotic cell cycle"/>
    <property type="evidence" value="ECO:0007669"/>
    <property type="project" value="UniProtKB-KW"/>
</dbReference>
<feature type="domain" description="PHD-type" evidence="18">
    <location>
        <begin position="251"/>
        <end position="300"/>
    </location>
</feature>
<feature type="region of interest" description="Disordered" evidence="17">
    <location>
        <begin position="135"/>
        <end position="189"/>
    </location>
</feature>
<dbReference type="GO" id="GO:0035267">
    <property type="term" value="C:NuA4 histone acetyltransferase complex"/>
    <property type="evidence" value="ECO:0007669"/>
    <property type="project" value="EnsemblFungi"/>
</dbReference>
<comment type="function">
    <text evidence="16">Component of an histone acetyltransferase complex.</text>
</comment>
<evidence type="ECO:0000256" key="7">
    <source>
        <dbReference type="ARBA" id="ARBA00022853"/>
    </source>
</evidence>
<evidence type="ECO:0000256" key="8">
    <source>
        <dbReference type="ARBA" id="ARBA00023204"/>
    </source>
</evidence>
<gene>
    <name evidence="19" type="ORF">KUCA_T00002805001</name>
</gene>
<feature type="binding site" evidence="14">
    <location>
        <position position="297"/>
    </location>
    <ligand>
        <name>Zn(2+)</name>
        <dbReference type="ChEBI" id="CHEBI:29105"/>
        <label>2</label>
    </ligand>
</feature>
<dbReference type="RefSeq" id="XP_022458828.1">
    <property type="nucleotide sequence ID" value="XM_022603088.1"/>
</dbReference>
<dbReference type="PROSITE" id="PS50016">
    <property type="entry name" value="ZF_PHD_2"/>
    <property type="match status" value="1"/>
</dbReference>
<feature type="binding site" evidence="14">
    <location>
        <position position="256"/>
    </location>
    <ligand>
        <name>Zn(2+)</name>
        <dbReference type="ChEBI" id="CHEBI:29105"/>
        <label>1</label>
    </ligand>
</feature>
<keyword evidence="4" id="KW-0227">DNA damage</keyword>
<dbReference type="InterPro" id="IPR024610">
    <property type="entry name" value="ING_N_histone-binding"/>
</dbReference>
<keyword evidence="10" id="KW-0469">Meiosis</keyword>
<dbReference type="GO" id="GO:0004402">
    <property type="term" value="F:histone acetyltransferase activity"/>
    <property type="evidence" value="ECO:0007669"/>
    <property type="project" value="EnsemblFungi"/>
</dbReference>
<comment type="domain">
    <text evidence="16">The PHD-type zinc finger mediates the binding to H3K4me3.</text>
</comment>
<dbReference type="GO" id="GO:0005634">
    <property type="term" value="C:nucleus"/>
    <property type="evidence" value="ECO:0007669"/>
    <property type="project" value="UniProtKB-SubCell"/>
</dbReference>
<feature type="compositionally biased region" description="Polar residues" evidence="17">
    <location>
        <begin position="158"/>
        <end position="170"/>
    </location>
</feature>
<evidence type="ECO:0000256" key="3">
    <source>
        <dbReference type="ARBA" id="ARBA00022723"/>
    </source>
</evidence>
<dbReference type="GO" id="GO:0005829">
    <property type="term" value="C:cytosol"/>
    <property type="evidence" value="ECO:0007669"/>
    <property type="project" value="EnsemblFungi"/>
</dbReference>
<dbReference type="GeneID" id="34520216"/>
<evidence type="ECO:0000256" key="2">
    <source>
        <dbReference type="ARBA" id="ARBA00010210"/>
    </source>
</evidence>
<reference evidence="19" key="1">
    <citation type="submission" date="2013-12" db="EMBL/GenBank/DDBJ databases">
        <authorList>
            <person name="Genoscope - CEA"/>
        </authorList>
    </citation>
    <scope>NUCLEOTIDE SEQUENCE</scope>
    <source>
        <strain evidence="19">CBS 1993</strain>
    </source>
</reference>
<dbReference type="InterPro" id="IPR028651">
    <property type="entry name" value="ING_fam"/>
</dbReference>
<evidence type="ECO:0000256" key="13">
    <source>
        <dbReference type="PIRSR" id="PIRSR628651-50"/>
    </source>
</evidence>
<protein>
    <recommendedName>
        <fullName evidence="16">Chromatin modification-related protein</fullName>
    </recommendedName>
</protein>
<dbReference type="AlphaFoldDB" id="W6MKE7"/>
<feature type="site" description="Histone H3K4me3 binding" evidence="13">
    <location>
        <position position="264"/>
    </location>
</feature>
<dbReference type="InterPro" id="IPR011011">
    <property type="entry name" value="Znf_FYVE_PHD"/>
</dbReference>
<evidence type="ECO:0000256" key="1">
    <source>
        <dbReference type="ARBA" id="ARBA00004123"/>
    </source>
</evidence>
<keyword evidence="9 16" id="KW-0539">Nucleus</keyword>
<reference evidence="19" key="2">
    <citation type="submission" date="2014-02" db="EMBL/GenBank/DDBJ databases">
        <title>Complete DNA sequence of /Kuraishia capsulata/ illustrates novel genomic features among budding yeasts (/Saccharomycotina/).</title>
        <authorList>
            <person name="Morales L."/>
            <person name="Noel B."/>
            <person name="Porcel B."/>
            <person name="Marcet-Houben M."/>
            <person name="Hullo M-F."/>
            <person name="Sacerdot C."/>
            <person name="Tekaia F."/>
            <person name="Leh-Louis V."/>
            <person name="Despons L."/>
            <person name="Khanna V."/>
            <person name="Aury J-M."/>
            <person name="Barbe V."/>
            <person name="Couloux A."/>
            <person name="Labadie K."/>
            <person name="Pelletier E."/>
            <person name="Souciet J-L."/>
            <person name="Boekhout T."/>
            <person name="Gabaldon T."/>
            <person name="Wincker P."/>
            <person name="Dujon B."/>
        </authorList>
    </citation>
    <scope>NUCLEOTIDE SEQUENCE</scope>
    <source>
        <strain evidence="19">CBS 1993</strain>
    </source>
</reference>
<proteinExistence type="inferred from homology"/>
<dbReference type="CDD" id="cd15587">
    <property type="entry name" value="PHD_Yng1p_like"/>
    <property type="match status" value="1"/>
</dbReference>
<dbReference type="GO" id="GO:0006281">
    <property type="term" value="P:DNA repair"/>
    <property type="evidence" value="ECO:0007669"/>
    <property type="project" value="UniProtKB-KW"/>
</dbReference>
<feature type="compositionally biased region" description="Low complexity" evidence="17">
    <location>
        <begin position="171"/>
        <end position="182"/>
    </location>
</feature>
<evidence type="ECO:0000313" key="19">
    <source>
        <dbReference type="EMBL" id="CDK26831.1"/>
    </source>
</evidence>
<evidence type="ECO:0000256" key="12">
    <source>
        <dbReference type="ARBA" id="ARBA00037044"/>
    </source>
</evidence>
<dbReference type="InterPro" id="IPR019787">
    <property type="entry name" value="Znf_PHD-finger"/>
</dbReference>
<feature type="site" description="Histone H3K4me3 binding" evidence="13">
    <location>
        <position position="253"/>
    </location>
</feature>
<keyword evidence="11" id="KW-0131">Cell cycle</keyword>
<dbReference type="STRING" id="1382522.W6MKE7"/>
<feature type="binding site" evidence="14">
    <location>
        <position position="272"/>
    </location>
    <ligand>
        <name>Zn(2+)</name>
        <dbReference type="ChEBI" id="CHEBI:29105"/>
        <label>2</label>
    </ligand>
</feature>
<keyword evidence="3 14" id="KW-0479">Metal-binding</keyword>
<dbReference type="InterPro" id="IPR019786">
    <property type="entry name" value="Zinc_finger_PHD-type_CS"/>
</dbReference>
<keyword evidence="5 15" id="KW-0863">Zinc-finger</keyword>
<feature type="binding site" evidence="14">
    <location>
        <position position="281"/>
    </location>
    <ligand>
        <name>Zn(2+)</name>
        <dbReference type="ChEBI" id="CHEBI:29105"/>
        <label>1</label>
    </ligand>
</feature>
<dbReference type="GO" id="GO:0006355">
    <property type="term" value="P:regulation of DNA-templated transcription"/>
    <property type="evidence" value="ECO:0007669"/>
    <property type="project" value="TreeGrafter"/>
</dbReference>
<dbReference type="GO" id="GO:0032777">
    <property type="term" value="C:piccolo histone acetyltransferase complex"/>
    <property type="evidence" value="ECO:0007669"/>
    <property type="project" value="EnsemblFungi"/>
</dbReference>
<feature type="site" description="Histone H3K4me3 binding" evidence="13">
    <location>
        <position position="268"/>
    </location>
</feature>
<feature type="binding site" evidence="14">
    <location>
        <position position="294"/>
    </location>
    <ligand>
        <name>Zn(2+)</name>
        <dbReference type="ChEBI" id="CHEBI:29105"/>
        <label>2</label>
    </ligand>
</feature>
<evidence type="ECO:0000256" key="5">
    <source>
        <dbReference type="ARBA" id="ARBA00022771"/>
    </source>
</evidence>
<accession>W6MKE7</accession>
<comment type="subcellular location">
    <subcellularLocation>
        <location evidence="1 16">Nucleus</location>
    </subcellularLocation>
</comment>
<evidence type="ECO:0000256" key="15">
    <source>
        <dbReference type="PROSITE-ProRule" id="PRU00146"/>
    </source>
</evidence>
<dbReference type="SUPFAM" id="SSF57903">
    <property type="entry name" value="FYVE/PHD zinc finger"/>
    <property type="match status" value="1"/>
</dbReference>
<evidence type="ECO:0000256" key="10">
    <source>
        <dbReference type="ARBA" id="ARBA00023254"/>
    </source>
</evidence>
<dbReference type="CDD" id="cd16858">
    <property type="entry name" value="ING_ING3_Yng2p"/>
    <property type="match status" value="1"/>
</dbReference>
<evidence type="ECO:0000259" key="18">
    <source>
        <dbReference type="PROSITE" id="PS50016"/>
    </source>
</evidence>
<dbReference type="Proteomes" id="UP000019384">
    <property type="component" value="Unassembled WGS sequence"/>
</dbReference>
<organism evidence="19 20">
    <name type="scientific">Kuraishia capsulata CBS 1993</name>
    <dbReference type="NCBI Taxonomy" id="1382522"/>
    <lineage>
        <taxon>Eukaryota</taxon>
        <taxon>Fungi</taxon>
        <taxon>Dikarya</taxon>
        <taxon>Ascomycota</taxon>
        <taxon>Saccharomycotina</taxon>
        <taxon>Pichiomycetes</taxon>
        <taxon>Pichiales</taxon>
        <taxon>Pichiaceae</taxon>
        <taxon>Kuraishia</taxon>
    </lineage>
</organism>
<dbReference type="PANTHER" id="PTHR10333">
    <property type="entry name" value="INHIBITOR OF GROWTH PROTEIN"/>
    <property type="match status" value="1"/>
</dbReference>
<dbReference type="PROSITE" id="PS01359">
    <property type="entry name" value="ZF_PHD_1"/>
    <property type="match status" value="1"/>
</dbReference>
<dbReference type="Gene3D" id="6.10.140.1740">
    <property type="match status" value="1"/>
</dbReference>
<dbReference type="GO" id="GO:0000786">
    <property type="term" value="C:nucleosome"/>
    <property type="evidence" value="ECO:0007669"/>
    <property type="project" value="EnsemblFungi"/>
</dbReference>
<dbReference type="GO" id="GO:0008270">
    <property type="term" value="F:zinc ion binding"/>
    <property type="evidence" value="ECO:0007669"/>
    <property type="project" value="UniProtKB-KW"/>
</dbReference>
<sequence length="314" mass="35102">MPCLVSNLPAELAHLLEELREKDLKYYDIRKRIQQRDSQLHKFIKQNGSLTPHPKEQQIYAKINEDFEKAEKLQEEKVVLANTSLFLITKHLTRLENDIERLEKDGLIAPAEVVEQEASLTAALSSLDSMASGGYNSSGYERGDSPSVGPRSSRKQAGISSRARSNTALVSSRGSTPGSTPSAYGIPGLRNKRMKAEDISDDDFGIESEPDIMATVRVSTNVLRRPDPTNFGPMGRTAHPPEGVNGNEEDELYCFCQQISYGNMVACDNPDCKYEWFHYGCVGLKEPPSGIWYCSDCKGRMDHAATKKKERKRR</sequence>
<evidence type="ECO:0000313" key="20">
    <source>
        <dbReference type="Proteomes" id="UP000019384"/>
    </source>
</evidence>
<dbReference type="GO" id="GO:0140002">
    <property type="term" value="F:histone H3K4me3 reader activity"/>
    <property type="evidence" value="ECO:0007669"/>
    <property type="project" value="EnsemblFungi"/>
</dbReference>
<keyword evidence="7 16" id="KW-0156">Chromatin regulator</keyword>
<comment type="subunit">
    <text evidence="16">Component of an histone acetyltransferase complex. Interacts with H3K4me3 and to a lesser extent with H3K4me2.</text>
</comment>
<dbReference type="Pfam" id="PF12998">
    <property type="entry name" value="ING"/>
    <property type="match status" value="1"/>
</dbReference>
<dbReference type="SMART" id="SM00249">
    <property type="entry name" value="PHD"/>
    <property type="match status" value="1"/>
</dbReference>
<feature type="binding site" evidence="14">
    <location>
        <position position="254"/>
    </location>
    <ligand>
        <name>Zn(2+)</name>
        <dbReference type="ChEBI" id="CHEBI:29105"/>
        <label>1</label>
    </ligand>
</feature>
<comment type="function">
    <text evidence="12">Component of the NuA4 histone acetyltransferase complex which is involved in transcriptional activation of selected genes principally by acetylation of nucleosomal histone H4 and H2A. The NuA4 complex is also involved in DNA repair. Involved in cell cycle progression and meiosis.</text>
</comment>
<keyword evidence="6 14" id="KW-0862">Zinc</keyword>
<evidence type="ECO:0000256" key="11">
    <source>
        <dbReference type="ARBA" id="ARBA00023306"/>
    </source>
</evidence>
<feature type="binding site" evidence="14">
    <location>
        <position position="267"/>
    </location>
    <ligand>
        <name>Zn(2+)</name>
        <dbReference type="ChEBI" id="CHEBI:29105"/>
        <label>2</label>
    </ligand>
</feature>
<feature type="binding site" evidence="14">
    <location>
        <position position="278"/>
    </location>
    <ligand>
        <name>Zn(2+)</name>
        <dbReference type="ChEBI" id="CHEBI:29105"/>
        <label>1</label>
    </ligand>
</feature>
<name>W6MKE7_9ASCO</name>
<dbReference type="InterPro" id="IPR013083">
    <property type="entry name" value="Znf_RING/FYVE/PHD"/>
</dbReference>
<keyword evidence="20" id="KW-1185">Reference proteome</keyword>
<evidence type="ECO:0000256" key="14">
    <source>
        <dbReference type="PIRSR" id="PIRSR628651-51"/>
    </source>
</evidence>
<feature type="region of interest" description="Disordered" evidence="17">
    <location>
        <begin position="224"/>
        <end position="243"/>
    </location>
</feature>
<evidence type="ECO:0000256" key="4">
    <source>
        <dbReference type="ARBA" id="ARBA00022763"/>
    </source>
</evidence>
<dbReference type="SMART" id="SM01408">
    <property type="entry name" value="ING"/>
    <property type="match status" value="1"/>
</dbReference>
<dbReference type="HOGENOM" id="CLU_031900_2_0_1"/>
<dbReference type="PANTHER" id="PTHR10333:SF100">
    <property type="entry name" value="CHROMATIN MODIFICATION-RELATED PROTEIN YNG2"/>
    <property type="match status" value="1"/>
</dbReference>